<dbReference type="EMBL" id="UEYP01000003">
    <property type="protein sequence ID" value="SSC66934.1"/>
    <property type="molecule type" value="Genomic_DNA"/>
</dbReference>
<evidence type="ECO:0000313" key="2">
    <source>
        <dbReference type="Proteomes" id="UP000254764"/>
    </source>
</evidence>
<name>A0A376AGU0_9HYPH</name>
<reference evidence="2" key="1">
    <citation type="submission" date="2018-07" db="EMBL/GenBank/DDBJ databases">
        <authorList>
            <person name="Peiro R."/>
            <person name="Begona"/>
            <person name="Cbmso G."/>
            <person name="Lopez M."/>
            <person name="Gonzalez S."/>
        </authorList>
    </citation>
    <scope>NUCLEOTIDE SEQUENCE [LARGE SCALE GENOMIC DNA]</scope>
</reference>
<dbReference type="AlphaFoldDB" id="A0A376AGU0"/>
<accession>A0A376AGU0</accession>
<dbReference type="InterPro" id="IPR004220">
    <property type="entry name" value="5-COMe_2-OHmuconate_Isoase"/>
</dbReference>
<dbReference type="GO" id="GO:0008704">
    <property type="term" value="F:5-carboxymethyl-2-hydroxymuconate delta-isomerase activity"/>
    <property type="evidence" value="ECO:0007669"/>
    <property type="project" value="InterPro"/>
</dbReference>
<protein>
    <recommendedName>
        <fullName evidence="3">5-carboxymethyl-2-hydroxymuconate isomerase</fullName>
    </recommendedName>
</protein>
<dbReference type="OrthoDB" id="9814215at2"/>
<keyword evidence="2" id="KW-1185">Reference proteome</keyword>
<gene>
    <name evidence="1" type="ORF">RHIZ70_2642</name>
</gene>
<dbReference type="SUPFAM" id="SSF55331">
    <property type="entry name" value="Tautomerase/MIF"/>
    <property type="match status" value="1"/>
</dbReference>
<dbReference type="RefSeq" id="WP_115669636.1">
    <property type="nucleotide sequence ID" value="NZ_UEYP01000003.1"/>
</dbReference>
<dbReference type="Pfam" id="PF02962">
    <property type="entry name" value="CHMI"/>
    <property type="match status" value="1"/>
</dbReference>
<evidence type="ECO:0008006" key="3">
    <source>
        <dbReference type="Google" id="ProtNLM"/>
    </source>
</evidence>
<dbReference type="InterPro" id="IPR014347">
    <property type="entry name" value="Tautomerase/MIF_sf"/>
</dbReference>
<organism evidence="1 2">
    <name type="scientific">Ciceribacter selenitireducens ATCC BAA-1503</name>
    <dbReference type="NCBI Taxonomy" id="1336235"/>
    <lineage>
        <taxon>Bacteria</taxon>
        <taxon>Pseudomonadati</taxon>
        <taxon>Pseudomonadota</taxon>
        <taxon>Alphaproteobacteria</taxon>
        <taxon>Hyphomicrobiales</taxon>
        <taxon>Rhizobiaceae</taxon>
        <taxon>Ciceribacter</taxon>
    </lineage>
</organism>
<proteinExistence type="predicted"/>
<dbReference type="Gene3D" id="3.30.429.10">
    <property type="entry name" value="Macrophage Migration Inhibitory Factor"/>
    <property type="match status" value="1"/>
</dbReference>
<dbReference type="Proteomes" id="UP000254764">
    <property type="component" value="Unassembled WGS sequence"/>
</dbReference>
<dbReference type="CDD" id="cd00580">
    <property type="entry name" value="CHMI"/>
    <property type="match status" value="1"/>
</dbReference>
<evidence type="ECO:0000313" key="1">
    <source>
        <dbReference type="EMBL" id="SSC66934.1"/>
    </source>
</evidence>
<dbReference type="PANTHER" id="PTHR37950:SF1">
    <property type="entry name" value="4-HYDROXYPHENYLACETATE CATABOLISM PROTEIN"/>
    <property type="match status" value="1"/>
</dbReference>
<dbReference type="PANTHER" id="PTHR37950">
    <property type="entry name" value="4-HYDROXYPHENYLACETATE CATABOLISM PROTEIN"/>
    <property type="match status" value="1"/>
</dbReference>
<sequence>MPHLRLEYSANLDQKADMSAVCRAAHEAILSTGLFEIGAPRVRAYPAPHYAIADRHVENGFVDMVFRLGAGRSAEDKKRAGDAIMAAVAAELAPLLAAPHFALSLEVVEIDPALSWKKNSMHARLRDQ</sequence>